<keyword evidence="4 7" id="KW-1133">Transmembrane helix</keyword>
<feature type="transmembrane region" description="Helical" evidence="7">
    <location>
        <begin position="164"/>
        <end position="184"/>
    </location>
</feature>
<dbReference type="SMART" id="SM00014">
    <property type="entry name" value="acidPPc"/>
    <property type="match status" value="1"/>
</dbReference>
<dbReference type="Pfam" id="PF01569">
    <property type="entry name" value="PAP2"/>
    <property type="match status" value="1"/>
</dbReference>
<dbReference type="GO" id="GO:0046839">
    <property type="term" value="P:phospholipid dephosphorylation"/>
    <property type="evidence" value="ECO:0007669"/>
    <property type="project" value="TreeGrafter"/>
</dbReference>
<dbReference type="GO" id="GO:0007165">
    <property type="term" value="P:signal transduction"/>
    <property type="evidence" value="ECO:0007669"/>
    <property type="project" value="TreeGrafter"/>
</dbReference>
<feature type="transmembrane region" description="Helical" evidence="7">
    <location>
        <begin position="191"/>
        <end position="210"/>
    </location>
</feature>
<feature type="region of interest" description="Disordered" evidence="6">
    <location>
        <begin position="285"/>
        <end position="328"/>
    </location>
</feature>
<dbReference type="GO" id="GO:0006644">
    <property type="term" value="P:phospholipid metabolic process"/>
    <property type="evidence" value="ECO:0007669"/>
    <property type="project" value="InterPro"/>
</dbReference>
<dbReference type="InterPro" id="IPR000326">
    <property type="entry name" value="PAP2/HPO"/>
</dbReference>
<dbReference type="SUPFAM" id="SSF48317">
    <property type="entry name" value="Acid phosphatase/Vanadium-dependent haloperoxidase"/>
    <property type="match status" value="1"/>
</dbReference>
<dbReference type="AlphaFoldDB" id="A0A0D6LDQ5"/>
<dbReference type="PANTHER" id="PTHR10165:SF114">
    <property type="entry name" value="PHOSPHATIDIC ACID PHOSPHATASE TYPE 2_HALOPEROXIDASE DOMAIN-CONTAINING PROTEIN"/>
    <property type="match status" value="1"/>
</dbReference>
<protein>
    <submittedName>
        <fullName evidence="9">PAP2 family protein</fullName>
    </submittedName>
</protein>
<comment type="similarity">
    <text evidence="2">Belongs to the PA-phosphatase related phosphoesterase family.</text>
</comment>
<keyword evidence="3 7" id="KW-0812">Transmembrane</keyword>
<dbReference type="CDD" id="cd03384">
    <property type="entry name" value="PAP2_wunen"/>
    <property type="match status" value="1"/>
</dbReference>
<accession>A0A0D6LDQ5</accession>
<dbReference type="EMBL" id="KE125227">
    <property type="protein sequence ID" value="EPB70069.1"/>
    <property type="molecule type" value="Genomic_DNA"/>
</dbReference>
<feature type="compositionally biased region" description="Polar residues" evidence="6">
    <location>
        <begin position="319"/>
        <end position="328"/>
    </location>
</feature>
<name>A0A0D6LDQ5_9BILA</name>
<comment type="subcellular location">
    <subcellularLocation>
        <location evidence="1">Membrane</location>
        <topology evidence="1">Multi-pass membrane protein</topology>
    </subcellularLocation>
</comment>
<feature type="domain" description="Phosphatidic acid phosphatase type 2/haloperoxidase" evidence="8">
    <location>
        <begin position="91"/>
        <end position="237"/>
    </location>
</feature>
<evidence type="ECO:0000313" key="9">
    <source>
        <dbReference type="EMBL" id="EPB70069.1"/>
    </source>
</evidence>
<sequence length="328" mass="38120">MCAFVIWISNSVKKIEGKVMFIGEVMFWLFSTKPRKTVYANCGECKVHLFTRRLLRFIEVEQIKSLSFYNLSRNERTAYLTEERAVMVSIAAVFLCGALVTQIFVDTIKLMTGYQRPYFLSLCNVSITACTAPLEHSPSPSPNLACNFRGADELRYAWLTFPSLHAAFSSYSAIFASCYIYYMINLRGAPLLRPFLIFGFIGLAIVDSFSRINGYKNHWRDIWVGWLIGFLIAFFLCFCVLCFQEVYHVVVEKTPAVIEERVSPFFSWFRLPRVQAPSVREEMYEEDVPQTETMPRHRKNQDRQYEVTTTTESYHRTISPPQHNGYQY</sequence>
<keyword evidence="5 7" id="KW-0472">Membrane</keyword>
<evidence type="ECO:0000256" key="3">
    <source>
        <dbReference type="ARBA" id="ARBA00022692"/>
    </source>
</evidence>
<evidence type="ECO:0000256" key="2">
    <source>
        <dbReference type="ARBA" id="ARBA00008816"/>
    </source>
</evidence>
<reference evidence="9 10" key="1">
    <citation type="submission" date="2013-05" db="EMBL/GenBank/DDBJ databases">
        <title>Draft genome of the parasitic nematode Anyclostoma ceylanicum.</title>
        <authorList>
            <person name="Mitreva M."/>
        </authorList>
    </citation>
    <scope>NUCLEOTIDE SEQUENCE [LARGE SCALE GENOMIC DNA]</scope>
</reference>
<dbReference type="InterPro" id="IPR036938">
    <property type="entry name" value="PAP2/HPO_sf"/>
</dbReference>
<dbReference type="Gene3D" id="1.20.144.10">
    <property type="entry name" value="Phosphatidic acid phosphatase type 2/haloperoxidase"/>
    <property type="match status" value="1"/>
</dbReference>
<dbReference type="GO" id="GO:0005886">
    <property type="term" value="C:plasma membrane"/>
    <property type="evidence" value="ECO:0007669"/>
    <property type="project" value="TreeGrafter"/>
</dbReference>
<proteinExistence type="inferred from homology"/>
<evidence type="ECO:0000256" key="5">
    <source>
        <dbReference type="ARBA" id="ARBA00023136"/>
    </source>
</evidence>
<evidence type="ECO:0000259" key="8">
    <source>
        <dbReference type="SMART" id="SM00014"/>
    </source>
</evidence>
<feature type="transmembrane region" description="Helical" evidence="7">
    <location>
        <begin position="222"/>
        <end position="243"/>
    </location>
</feature>
<dbReference type="GO" id="GO:0008195">
    <property type="term" value="F:phosphatidate phosphatase activity"/>
    <property type="evidence" value="ECO:0007669"/>
    <property type="project" value="TreeGrafter"/>
</dbReference>
<organism evidence="9 10">
    <name type="scientific">Ancylostoma ceylanicum</name>
    <dbReference type="NCBI Taxonomy" id="53326"/>
    <lineage>
        <taxon>Eukaryota</taxon>
        <taxon>Metazoa</taxon>
        <taxon>Ecdysozoa</taxon>
        <taxon>Nematoda</taxon>
        <taxon>Chromadorea</taxon>
        <taxon>Rhabditida</taxon>
        <taxon>Rhabditina</taxon>
        <taxon>Rhabditomorpha</taxon>
        <taxon>Strongyloidea</taxon>
        <taxon>Ancylostomatidae</taxon>
        <taxon>Ancylostomatinae</taxon>
        <taxon>Ancylostoma</taxon>
    </lineage>
</organism>
<evidence type="ECO:0000256" key="4">
    <source>
        <dbReference type="ARBA" id="ARBA00022989"/>
    </source>
</evidence>
<evidence type="ECO:0000256" key="7">
    <source>
        <dbReference type="SAM" id="Phobius"/>
    </source>
</evidence>
<evidence type="ECO:0000256" key="1">
    <source>
        <dbReference type="ARBA" id="ARBA00004141"/>
    </source>
</evidence>
<dbReference type="Proteomes" id="UP000054495">
    <property type="component" value="Unassembled WGS sequence"/>
</dbReference>
<gene>
    <name evidence="9" type="ORF">ANCCEY_10834</name>
</gene>
<feature type="transmembrane region" description="Helical" evidence="7">
    <location>
        <begin position="85"/>
        <end position="105"/>
    </location>
</feature>
<evidence type="ECO:0000313" key="10">
    <source>
        <dbReference type="Proteomes" id="UP000054495"/>
    </source>
</evidence>
<keyword evidence="10" id="KW-1185">Reference proteome</keyword>
<evidence type="ECO:0000256" key="6">
    <source>
        <dbReference type="SAM" id="MobiDB-lite"/>
    </source>
</evidence>
<dbReference type="InterPro" id="IPR043216">
    <property type="entry name" value="PAP-like"/>
</dbReference>
<dbReference type="PANTHER" id="PTHR10165">
    <property type="entry name" value="LIPID PHOSPHATE PHOSPHATASE"/>
    <property type="match status" value="1"/>
</dbReference>